<dbReference type="Proteomes" id="UP000007110">
    <property type="component" value="Unassembled WGS sequence"/>
</dbReference>
<comment type="similarity">
    <text evidence="3">Belongs to the krueppel C2H2-type zinc-finger protein family.</text>
</comment>
<dbReference type="KEGG" id="spu:577456"/>
<name>A0A7M7PBC3_STRPU</name>
<evidence type="ECO:0000256" key="12">
    <source>
        <dbReference type="PROSITE-ProRule" id="PRU00042"/>
    </source>
</evidence>
<dbReference type="OrthoDB" id="40579at2759"/>
<dbReference type="PANTHER" id="PTHR24399:SF23">
    <property type="entry name" value="C2H2-TYPE DOMAIN-CONTAINING PROTEIN"/>
    <property type="match status" value="1"/>
</dbReference>
<feature type="region of interest" description="Disordered" evidence="13">
    <location>
        <begin position="1"/>
        <end position="49"/>
    </location>
</feature>
<dbReference type="EnsemblMetazoa" id="XM_030991963">
    <property type="protein sequence ID" value="XP_030847823"/>
    <property type="gene ID" value="LOC577456"/>
</dbReference>
<keyword evidence="11" id="KW-0539">Nucleus</keyword>
<dbReference type="InParanoid" id="A0A7M7PBC3"/>
<keyword evidence="4" id="KW-0479">Metal-binding</keyword>
<keyword evidence="10" id="KW-0804">Transcription</keyword>
<dbReference type="Pfam" id="PF00096">
    <property type="entry name" value="zf-C2H2"/>
    <property type="match status" value="7"/>
</dbReference>
<feature type="compositionally biased region" description="Basic and acidic residues" evidence="13">
    <location>
        <begin position="12"/>
        <end position="30"/>
    </location>
</feature>
<keyword evidence="6 12" id="KW-0863">Zinc-finger</keyword>
<feature type="region of interest" description="Disordered" evidence="13">
    <location>
        <begin position="77"/>
        <end position="113"/>
    </location>
</feature>
<evidence type="ECO:0000259" key="14">
    <source>
        <dbReference type="PROSITE" id="PS50157"/>
    </source>
</evidence>
<comment type="subcellular location">
    <subcellularLocation>
        <location evidence="2">Nucleus</location>
    </subcellularLocation>
</comment>
<dbReference type="FunFam" id="3.30.160.60:FF:001732">
    <property type="entry name" value="Zgc:162936"/>
    <property type="match status" value="1"/>
</dbReference>
<sequence length="756" mass="83660">MEAEATVIKVTCPEKQEELPKASSEIRDEPVAASLQNDDKKTPVSDYASQRTSESLVGVLSIPVIVQSGDASIQQATSDQVESRNGEQSEGTTCIAQGNNELTDGNSASGHGSSVISETLIEAALSSESLPCQPKQDALKDRGGTVKCAGCGKAFSQPWALPQRANRVVLSLCDDCENITSAMFICISCGQECSSLASLRAHKQTHLVPEQRIFVCEMCGVGFQKQISLEVHTCAGLVNVISKSDGKGATLQEADVPQKQARSRRKPRVTQKVRVEAIVKTLSKRNQQTARSVPASNNVSPKKAQSAKRSTSARKPQARGRKKTIRKTPSAVLPTKATPLKKKLVVNFSPPSSRPRTQRKILKIPKVFECKECSEFFTESKELRKHKAIHKKTRETFHCETCKKEFKSKGNLSRHELTHSEKPTTVCEICDKVFQSIHTLLTHKKTVHNELKPFVCDICHKDFKQLGNMKTHRRTHTGEKPFVCQECGRAFAQMGNLQAHMVIHAASKPHVCEMCGKAFSYLRSLQNHVRGTHTGERPFACPVCGKTFSNPSVLRDHKRTHSDKRGYLCDKCGKGFKSYKNLKQHEKFHLDVRPYSCQVCGKGFVWFKSFQLHKRTHTGEKPYTCDQCDKAFSNINSLKNHKQKHLSGYAAPPPKSRSTAKTHPPPISAPPPSLPPLQSQTMIIPHPHPSLHQGHTRDHMVNSIHHHADVPSSTSSSTPPIHHPTISSHSQAYSHVVFPQAFPSFVTNPSGDFTIL</sequence>
<evidence type="ECO:0000256" key="5">
    <source>
        <dbReference type="ARBA" id="ARBA00022737"/>
    </source>
</evidence>
<dbReference type="PANTHER" id="PTHR24399">
    <property type="entry name" value="ZINC FINGER AND BTB DOMAIN-CONTAINING"/>
    <property type="match status" value="1"/>
</dbReference>
<feature type="compositionally biased region" description="Low complexity" evidence="13">
    <location>
        <begin position="711"/>
        <end position="727"/>
    </location>
</feature>
<dbReference type="GeneID" id="577456"/>
<reference evidence="15" key="2">
    <citation type="submission" date="2021-01" db="UniProtKB">
        <authorList>
            <consortium name="EnsemblMetazoa"/>
        </authorList>
    </citation>
    <scope>IDENTIFICATION</scope>
</reference>
<evidence type="ECO:0000256" key="2">
    <source>
        <dbReference type="ARBA" id="ARBA00004123"/>
    </source>
</evidence>
<dbReference type="PROSITE" id="PS50157">
    <property type="entry name" value="ZINC_FINGER_C2H2_2"/>
    <property type="match status" value="11"/>
</dbReference>
<protein>
    <recommendedName>
        <fullName evidence="14">C2H2-type domain-containing protein</fullName>
    </recommendedName>
</protein>
<dbReference type="GO" id="GO:0008270">
    <property type="term" value="F:zinc ion binding"/>
    <property type="evidence" value="ECO:0007669"/>
    <property type="project" value="UniProtKB-KW"/>
</dbReference>
<keyword evidence="8" id="KW-0805">Transcription regulation</keyword>
<dbReference type="OMA" id="AMFICIS"/>
<dbReference type="GO" id="GO:0005634">
    <property type="term" value="C:nucleus"/>
    <property type="evidence" value="ECO:0000318"/>
    <property type="project" value="GO_Central"/>
</dbReference>
<dbReference type="FunFam" id="3.30.160.60:FF:000193">
    <property type="entry name" value="Zinc finger protein 300"/>
    <property type="match status" value="2"/>
</dbReference>
<feature type="domain" description="C2H2-type" evidence="14">
    <location>
        <begin position="454"/>
        <end position="481"/>
    </location>
</feature>
<dbReference type="RefSeq" id="XP_030847823.1">
    <property type="nucleotide sequence ID" value="XM_030991963.1"/>
</dbReference>
<dbReference type="InterPro" id="IPR013087">
    <property type="entry name" value="Znf_C2H2_type"/>
</dbReference>
<dbReference type="AlphaFoldDB" id="A0A7M7PBC3"/>
<evidence type="ECO:0000256" key="6">
    <source>
        <dbReference type="ARBA" id="ARBA00022771"/>
    </source>
</evidence>
<feature type="domain" description="C2H2-type" evidence="14">
    <location>
        <begin position="482"/>
        <end position="509"/>
    </location>
</feature>
<dbReference type="SMART" id="SM00355">
    <property type="entry name" value="ZnF_C2H2"/>
    <property type="match status" value="12"/>
</dbReference>
<feature type="region of interest" description="Disordered" evidence="13">
    <location>
        <begin position="248"/>
        <end position="271"/>
    </location>
</feature>
<organism evidence="15 16">
    <name type="scientific">Strongylocentrotus purpuratus</name>
    <name type="common">Purple sea urchin</name>
    <dbReference type="NCBI Taxonomy" id="7668"/>
    <lineage>
        <taxon>Eukaryota</taxon>
        <taxon>Metazoa</taxon>
        <taxon>Echinodermata</taxon>
        <taxon>Eleutherozoa</taxon>
        <taxon>Echinozoa</taxon>
        <taxon>Echinoidea</taxon>
        <taxon>Euechinoidea</taxon>
        <taxon>Echinacea</taxon>
        <taxon>Camarodonta</taxon>
        <taxon>Echinidea</taxon>
        <taxon>Strongylocentrotidae</taxon>
        <taxon>Strongylocentrotus</taxon>
    </lineage>
</organism>
<dbReference type="FunFam" id="3.30.160.60:FF:000072">
    <property type="entry name" value="zinc finger protein 143 isoform X1"/>
    <property type="match status" value="1"/>
</dbReference>
<feature type="domain" description="C2H2-type" evidence="14">
    <location>
        <begin position="397"/>
        <end position="424"/>
    </location>
</feature>
<dbReference type="GO" id="GO:0043565">
    <property type="term" value="F:sequence-specific DNA binding"/>
    <property type="evidence" value="ECO:0007669"/>
    <property type="project" value="UniProtKB-ARBA"/>
</dbReference>
<evidence type="ECO:0000256" key="7">
    <source>
        <dbReference type="ARBA" id="ARBA00022833"/>
    </source>
</evidence>
<feature type="domain" description="C2H2-type" evidence="14">
    <location>
        <begin position="425"/>
        <end position="453"/>
    </location>
</feature>
<evidence type="ECO:0000313" key="16">
    <source>
        <dbReference type="Proteomes" id="UP000007110"/>
    </source>
</evidence>
<feature type="compositionally biased region" description="Basic residues" evidence="13">
    <location>
        <begin position="316"/>
        <end position="326"/>
    </location>
</feature>
<evidence type="ECO:0000256" key="4">
    <source>
        <dbReference type="ARBA" id="ARBA00022723"/>
    </source>
</evidence>
<evidence type="ECO:0000256" key="11">
    <source>
        <dbReference type="ARBA" id="ARBA00023242"/>
    </source>
</evidence>
<dbReference type="GO" id="GO:0045893">
    <property type="term" value="P:positive regulation of DNA-templated transcription"/>
    <property type="evidence" value="ECO:0007669"/>
    <property type="project" value="UniProtKB-ARBA"/>
</dbReference>
<feature type="compositionally biased region" description="Polar residues" evidence="13">
    <location>
        <begin position="88"/>
        <end position="113"/>
    </location>
</feature>
<dbReference type="FunFam" id="3.30.160.60:FF:002208">
    <property type="entry name" value="Zinc finger protein 787"/>
    <property type="match status" value="1"/>
</dbReference>
<dbReference type="Gene3D" id="3.30.160.60">
    <property type="entry name" value="Classic Zinc Finger"/>
    <property type="match status" value="9"/>
</dbReference>
<feature type="region of interest" description="Disordered" evidence="13">
    <location>
        <begin position="284"/>
        <end position="329"/>
    </location>
</feature>
<feature type="compositionally biased region" description="Pro residues" evidence="13">
    <location>
        <begin position="663"/>
        <end position="675"/>
    </location>
</feature>
<feature type="domain" description="C2H2-type" evidence="14">
    <location>
        <begin position="595"/>
        <end position="622"/>
    </location>
</feature>
<feature type="domain" description="C2H2-type" evidence="14">
    <location>
        <begin position="567"/>
        <end position="594"/>
    </location>
</feature>
<dbReference type="GO" id="GO:0006357">
    <property type="term" value="P:regulation of transcription by RNA polymerase II"/>
    <property type="evidence" value="ECO:0000318"/>
    <property type="project" value="GO_Central"/>
</dbReference>
<keyword evidence="7" id="KW-0862">Zinc</keyword>
<feature type="compositionally biased region" description="Polar residues" evidence="13">
    <location>
        <begin position="284"/>
        <end position="300"/>
    </location>
</feature>
<proteinExistence type="inferred from homology"/>
<evidence type="ECO:0000256" key="3">
    <source>
        <dbReference type="ARBA" id="ARBA00006991"/>
    </source>
</evidence>
<evidence type="ECO:0000256" key="9">
    <source>
        <dbReference type="ARBA" id="ARBA00023125"/>
    </source>
</evidence>
<reference evidence="16" key="1">
    <citation type="submission" date="2015-02" db="EMBL/GenBank/DDBJ databases">
        <title>Genome sequencing for Strongylocentrotus purpuratus.</title>
        <authorList>
            <person name="Murali S."/>
            <person name="Liu Y."/>
            <person name="Vee V."/>
            <person name="English A."/>
            <person name="Wang M."/>
            <person name="Skinner E."/>
            <person name="Han Y."/>
            <person name="Muzny D.M."/>
            <person name="Worley K.C."/>
            <person name="Gibbs R.A."/>
        </authorList>
    </citation>
    <scope>NUCLEOTIDE SEQUENCE</scope>
</reference>
<evidence type="ECO:0000256" key="10">
    <source>
        <dbReference type="ARBA" id="ARBA00023163"/>
    </source>
</evidence>
<feature type="domain" description="C2H2-type" evidence="14">
    <location>
        <begin position="368"/>
        <end position="395"/>
    </location>
</feature>
<dbReference type="Pfam" id="PF13912">
    <property type="entry name" value="zf-C2H2_6"/>
    <property type="match status" value="2"/>
</dbReference>
<evidence type="ECO:0000256" key="8">
    <source>
        <dbReference type="ARBA" id="ARBA00023015"/>
    </source>
</evidence>
<feature type="domain" description="C2H2-type" evidence="14">
    <location>
        <begin position="184"/>
        <end position="211"/>
    </location>
</feature>
<dbReference type="PROSITE" id="PS00028">
    <property type="entry name" value="ZINC_FINGER_C2H2_1"/>
    <property type="match status" value="11"/>
</dbReference>
<dbReference type="SUPFAM" id="SSF57667">
    <property type="entry name" value="beta-beta-alpha zinc fingers"/>
    <property type="match status" value="7"/>
</dbReference>
<dbReference type="InterPro" id="IPR036236">
    <property type="entry name" value="Znf_C2H2_sf"/>
</dbReference>
<comment type="function">
    <text evidence="1">May be involved in transcriptional regulation.</text>
</comment>
<feature type="domain" description="C2H2-type" evidence="14">
    <location>
        <begin position="623"/>
        <end position="650"/>
    </location>
</feature>
<evidence type="ECO:0000256" key="13">
    <source>
        <dbReference type="SAM" id="MobiDB-lite"/>
    </source>
</evidence>
<accession>A0A7M7PBC3</accession>
<keyword evidence="16" id="KW-1185">Reference proteome</keyword>
<keyword evidence="5" id="KW-0677">Repeat</keyword>
<evidence type="ECO:0000256" key="1">
    <source>
        <dbReference type="ARBA" id="ARBA00003767"/>
    </source>
</evidence>
<dbReference type="GO" id="GO:0005694">
    <property type="term" value="C:chromosome"/>
    <property type="evidence" value="ECO:0007669"/>
    <property type="project" value="UniProtKB-ARBA"/>
</dbReference>
<feature type="domain" description="C2H2-type" evidence="14">
    <location>
        <begin position="539"/>
        <end position="566"/>
    </location>
</feature>
<evidence type="ECO:0000313" key="15">
    <source>
        <dbReference type="EnsemblMetazoa" id="XP_030847823"/>
    </source>
</evidence>
<feature type="compositionally biased region" description="Basic residues" evidence="13">
    <location>
        <begin position="261"/>
        <end position="271"/>
    </location>
</feature>
<feature type="domain" description="C2H2-type" evidence="14">
    <location>
        <begin position="510"/>
        <end position="538"/>
    </location>
</feature>
<dbReference type="FunFam" id="3.30.160.60:FF:002355">
    <property type="entry name" value="Zinc finger protein 623"/>
    <property type="match status" value="1"/>
</dbReference>
<feature type="region of interest" description="Disordered" evidence="13">
    <location>
        <begin position="641"/>
        <end position="727"/>
    </location>
</feature>
<keyword evidence="9" id="KW-0238">DNA-binding</keyword>